<evidence type="ECO:0000313" key="2">
    <source>
        <dbReference type="Proteomes" id="UP001255416"/>
    </source>
</evidence>
<reference evidence="2" key="1">
    <citation type="submission" date="2023-05" db="EMBL/GenBank/DDBJ databases">
        <title>Sedimentitalea sp. nov. JM2-8.</title>
        <authorList>
            <person name="Huang J."/>
        </authorList>
    </citation>
    <scope>NUCLEOTIDE SEQUENCE [LARGE SCALE GENOMIC DNA]</scope>
    <source>
        <strain evidence="2">KHS03</strain>
    </source>
</reference>
<proteinExistence type="predicted"/>
<organism evidence="1 2">
    <name type="scientific">Sedimentitalea todarodis</name>
    <dbReference type="NCBI Taxonomy" id="1631240"/>
    <lineage>
        <taxon>Bacteria</taxon>
        <taxon>Pseudomonadati</taxon>
        <taxon>Pseudomonadota</taxon>
        <taxon>Alphaproteobacteria</taxon>
        <taxon>Rhodobacterales</taxon>
        <taxon>Paracoccaceae</taxon>
        <taxon>Sedimentitalea</taxon>
    </lineage>
</organism>
<keyword evidence="2" id="KW-1185">Reference proteome</keyword>
<comment type="caution">
    <text evidence="1">The sequence shown here is derived from an EMBL/GenBank/DDBJ whole genome shotgun (WGS) entry which is preliminary data.</text>
</comment>
<sequence>MRSVLWLLSLPFRLIRRFATIFAVLALVASLAFNVATLTVTGVYAAASSALNAVGVTTVAAREAGERLTRRKAAQKIGRETTKRVSRRVQRGAVRNISSVAGEAIPVVGVAVIAGALSLEVKDACDTAADMAGLEAALAAEADHETARQLATDAFDCTAMIREQLPDFEELPSGEELLRIVTTTPQAAWDAAAEYYDGLVAPDWSTRASEARDAFREWANETFTADTAEYLRNWWGDEGATDQ</sequence>
<dbReference type="RefSeq" id="WP_316773163.1">
    <property type="nucleotide sequence ID" value="NZ_JASMWN010000002.1"/>
</dbReference>
<dbReference type="Proteomes" id="UP001255416">
    <property type="component" value="Unassembled WGS sequence"/>
</dbReference>
<gene>
    <name evidence="1" type="ORF">QO231_02875</name>
</gene>
<dbReference type="EMBL" id="JASMWN010000002">
    <property type="protein sequence ID" value="MDU9002795.1"/>
    <property type="molecule type" value="Genomic_DNA"/>
</dbReference>
<protein>
    <submittedName>
        <fullName evidence="1">Uncharacterized protein</fullName>
    </submittedName>
</protein>
<name>A0ABU3V9G0_9RHOB</name>
<evidence type="ECO:0000313" key="1">
    <source>
        <dbReference type="EMBL" id="MDU9002795.1"/>
    </source>
</evidence>
<accession>A0ABU3V9G0</accession>